<accession>A0A2G3DY92</accession>
<comment type="caution">
    <text evidence="12">The sequence shown here is derived from an EMBL/GenBank/DDBJ whole genome shotgun (WGS) entry which is preliminary data.</text>
</comment>
<gene>
    <name evidence="12" type="ORF">CSX01_04325</name>
</gene>
<evidence type="ECO:0000256" key="10">
    <source>
        <dbReference type="ARBA" id="ARBA00035686"/>
    </source>
</evidence>
<evidence type="ECO:0000256" key="4">
    <source>
        <dbReference type="ARBA" id="ARBA00022519"/>
    </source>
</evidence>
<feature type="transmembrane region" description="Helical" evidence="11">
    <location>
        <begin position="236"/>
        <end position="253"/>
    </location>
</feature>
<comment type="function">
    <text evidence="9">Part of the binding-protein-dependent transport system for D-xylose. Probably responsible for the translocation of the substrate across the membrane.</text>
</comment>
<evidence type="ECO:0000256" key="8">
    <source>
        <dbReference type="ARBA" id="ARBA00023136"/>
    </source>
</evidence>
<dbReference type="NCBIfam" id="NF040906">
    <property type="entry name" value="GguB"/>
    <property type="match status" value="1"/>
</dbReference>
<evidence type="ECO:0000256" key="6">
    <source>
        <dbReference type="ARBA" id="ARBA00022692"/>
    </source>
</evidence>
<feature type="transmembrane region" description="Helical" evidence="11">
    <location>
        <begin position="173"/>
        <end position="191"/>
    </location>
</feature>
<dbReference type="InterPro" id="IPR001851">
    <property type="entry name" value="ABC_transp_permease"/>
</dbReference>
<feature type="transmembrane region" description="Helical" evidence="11">
    <location>
        <begin position="212"/>
        <end position="230"/>
    </location>
</feature>
<dbReference type="PANTHER" id="PTHR32196">
    <property type="entry name" value="ABC TRANSPORTER PERMEASE PROTEIN YPHD-RELATED-RELATED"/>
    <property type="match status" value="1"/>
</dbReference>
<reference evidence="12 13" key="1">
    <citation type="submission" date="2017-10" db="EMBL/GenBank/DDBJ databases">
        <title>Resolving the taxonomy of Roseburia spp., Eubacterium rectale and Agathobacter spp. through phylogenomic analysis.</title>
        <authorList>
            <person name="Sheridan P.O."/>
            <person name="Walker A.W."/>
            <person name="Duncan S.H."/>
            <person name="Scott K.P."/>
            <person name="Toole P.W.O."/>
            <person name="Luis P."/>
            <person name="Flint H.J."/>
        </authorList>
    </citation>
    <scope>NUCLEOTIDE SEQUENCE [LARGE SCALE GENOMIC DNA]</scope>
    <source>
        <strain evidence="12 13">JK626</strain>
    </source>
</reference>
<evidence type="ECO:0000256" key="2">
    <source>
        <dbReference type="ARBA" id="ARBA00022448"/>
    </source>
</evidence>
<protein>
    <recommendedName>
        <fullName evidence="10">Xylose transport system permease protein XylH</fullName>
    </recommendedName>
</protein>
<dbReference type="GO" id="GO:0005886">
    <property type="term" value="C:plasma membrane"/>
    <property type="evidence" value="ECO:0007669"/>
    <property type="project" value="UniProtKB-SubCell"/>
</dbReference>
<comment type="subcellular location">
    <subcellularLocation>
        <location evidence="1">Cell membrane</location>
        <topology evidence="1">Multi-pass membrane protein</topology>
    </subcellularLocation>
</comment>
<keyword evidence="2" id="KW-0813">Transport</keyword>
<keyword evidence="7 11" id="KW-1133">Transmembrane helix</keyword>
<feature type="transmembrane region" description="Helical" evidence="11">
    <location>
        <begin position="48"/>
        <end position="64"/>
    </location>
</feature>
<keyword evidence="4" id="KW-0997">Cell inner membrane</keyword>
<feature type="transmembrane region" description="Helical" evidence="11">
    <location>
        <begin position="283"/>
        <end position="307"/>
    </location>
</feature>
<dbReference type="RefSeq" id="WP_099391562.1">
    <property type="nucleotide sequence ID" value="NZ_PDYF01000008.1"/>
</dbReference>
<proteinExistence type="predicted"/>
<dbReference type="PANTHER" id="PTHR32196:SF32">
    <property type="entry name" value="XYLOSE TRANSPORT SYSTEM PERMEASE PROTEIN XYLH"/>
    <property type="match status" value="1"/>
</dbReference>
<evidence type="ECO:0000256" key="11">
    <source>
        <dbReference type="SAM" id="Phobius"/>
    </source>
</evidence>
<evidence type="ECO:0000256" key="7">
    <source>
        <dbReference type="ARBA" id="ARBA00022989"/>
    </source>
</evidence>
<feature type="transmembrane region" description="Helical" evidence="11">
    <location>
        <begin position="13"/>
        <end position="36"/>
    </location>
</feature>
<evidence type="ECO:0000313" key="12">
    <source>
        <dbReference type="EMBL" id="PHU35840.1"/>
    </source>
</evidence>
<dbReference type="CDD" id="cd06579">
    <property type="entry name" value="TM_PBP1_transp_AraH_like"/>
    <property type="match status" value="1"/>
</dbReference>
<reference evidence="12 13" key="2">
    <citation type="submission" date="2017-10" db="EMBL/GenBank/DDBJ databases">
        <authorList>
            <person name="Banno H."/>
            <person name="Chua N.-H."/>
        </authorList>
    </citation>
    <scope>NUCLEOTIDE SEQUENCE [LARGE SCALE GENOMIC DNA]</scope>
    <source>
        <strain evidence="12 13">JK626</strain>
    </source>
</reference>
<keyword evidence="6 11" id="KW-0812">Transmembrane</keyword>
<dbReference type="GO" id="GO:0022857">
    <property type="term" value="F:transmembrane transporter activity"/>
    <property type="evidence" value="ECO:0007669"/>
    <property type="project" value="InterPro"/>
</dbReference>
<evidence type="ECO:0000313" key="13">
    <source>
        <dbReference type="Proteomes" id="UP000225889"/>
    </source>
</evidence>
<evidence type="ECO:0000256" key="3">
    <source>
        <dbReference type="ARBA" id="ARBA00022475"/>
    </source>
</evidence>
<dbReference type="Proteomes" id="UP000225889">
    <property type="component" value="Unassembled WGS sequence"/>
</dbReference>
<organism evidence="12 13">
    <name type="scientific">Pseudobutyrivibrio ruminis</name>
    <dbReference type="NCBI Taxonomy" id="46206"/>
    <lineage>
        <taxon>Bacteria</taxon>
        <taxon>Bacillati</taxon>
        <taxon>Bacillota</taxon>
        <taxon>Clostridia</taxon>
        <taxon>Lachnospirales</taxon>
        <taxon>Lachnospiraceae</taxon>
        <taxon>Pseudobutyrivibrio</taxon>
    </lineage>
</organism>
<evidence type="ECO:0000256" key="9">
    <source>
        <dbReference type="ARBA" id="ARBA00035611"/>
    </source>
</evidence>
<evidence type="ECO:0000256" key="5">
    <source>
        <dbReference type="ARBA" id="ARBA00022597"/>
    </source>
</evidence>
<keyword evidence="3" id="KW-1003">Cell membrane</keyword>
<dbReference type="EMBL" id="PDYF01000008">
    <property type="protein sequence ID" value="PHU35840.1"/>
    <property type="molecule type" value="Genomic_DNA"/>
</dbReference>
<keyword evidence="8 11" id="KW-0472">Membrane</keyword>
<dbReference type="Pfam" id="PF02653">
    <property type="entry name" value="BPD_transp_2"/>
    <property type="match status" value="1"/>
</dbReference>
<dbReference type="AlphaFoldDB" id="A0A2G3DY92"/>
<keyword evidence="5" id="KW-0762">Sugar transport</keyword>
<feature type="transmembrane region" description="Helical" evidence="11">
    <location>
        <begin position="93"/>
        <end position="116"/>
    </location>
</feature>
<sequence length="389" mass="41225">MGSLSFGQIVKKYSMVIALVVIIGVFTIGTGGKILYPQNINNLLSQNAYVFVLATGMLMCILTGGNIDLSVGSVVCFIGGVGALLMSKGVNMVFAVIIMLLVGVAVGAWQAFWVAYINVPPFIATLAGMYAFRGLSNVVLNGKVVAIANQAYLNIFGGGADCYVPDFLGGGKFNTTCMIVGVIATAIFVLNEFRSRISATRKGYETTSVAGFVAKIVLISAVILFLSYKLAGYKGIPTSLIWIVVVVLAYHYFTTRTTMGRYLYAVGGNEKATQLSGINTKKVYFFAYTNMGFLTAVAGILTVARYTNAQPTYGMFFEMDAIGACFIGGASAYGGTGSVFGAIVGALLMGVINQGMSIMGVDANYQNVVKGLVLLVAVIFDVMSKRENK</sequence>
<evidence type="ECO:0000256" key="1">
    <source>
        <dbReference type="ARBA" id="ARBA00004651"/>
    </source>
</evidence>
<name>A0A2G3DY92_9FIRM</name>